<evidence type="ECO:0000256" key="2">
    <source>
        <dbReference type="PROSITE-ProRule" id="PRU00708"/>
    </source>
</evidence>
<dbReference type="GO" id="GO:0008270">
    <property type="term" value="F:zinc ion binding"/>
    <property type="evidence" value="ECO:0007669"/>
    <property type="project" value="InterPro"/>
</dbReference>
<dbReference type="InterPro" id="IPR002885">
    <property type="entry name" value="PPR_rpt"/>
</dbReference>
<dbReference type="Pfam" id="PF14432">
    <property type="entry name" value="DYW_deaminase"/>
    <property type="match status" value="1"/>
</dbReference>
<evidence type="ECO:0000256" key="1">
    <source>
        <dbReference type="ARBA" id="ARBA00022737"/>
    </source>
</evidence>
<dbReference type="Pfam" id="PF01535">
    <property type="entry name" value="PPR"/>
    <property type="match status" value="3"/>
</dbReference>
<dbReference type="FunFam" id="1.25.40.10:FF:000442">
    <property type="entry name" value="Pentatricopeptide repeat-containing protein At3g49710"/>
    <property type="match status" value="1"/>
</dbReference>
<comment type="caution">
    <text evidence="4">The sequence shown here is derived from an EMBL/GenBank/DDBJ whole genome shotgun (WGS) entry which is preliminary data.</text>
</comment>
<dbReference type="Proteomes" id="UP000829196">
    <property type="component" value="Unassembled WGS sequence"/>
</dbReference>
<evidence type="ECO:0000313" key="5">
    <source>
        <dbReference type="Proteomes" id="UP000829196"/>
    </source>
</evidence>
<reference evidence="4" key="1">
    <citation type="journal article" date="2022" name="Front. Genet.">
        <title>Chromosome-Scale Assembly of the Dendrobium nobile Genome Provides Insights Into the Molecular Mechanism of the Biosynthesis of the Medicinal Active Ingredient of Dendrobium.</title>
        <authorList>
            <person name="Xu Q."/>
            <person name="Niu S.-C."/>
            <person name="Li K.-L."/>
            <person name="Zheng P.-J."/>
            <person name="Zhang X.-J."/>
            <person name="Jia Y."/>
            <person name="Liu Y."/>
            <person name="Niu Y.-X."/>
            <person name="Yu L.-H."/>
            <person name="Chen D.-F."/>
            <person name="Zhang G.-Q."/>
        </authorList>
    </citation>
    <scope>NUCLEOTIDE SEQUENCE</scope>
    <source>
        <tissue evidence="4">Leaf</tissue>
    </source>
</reference>
<dbReference type="SMR" id="A0A8T3BZT1"/>
<organism evidence="4 5">
    <name type="scientific">Dendrobium nobile</name>
    <name type="common">Orchid</name>
    <dbReference type="NCBI Taxonomy" id="94219"/>
    <lineage>
        <taxon>Eukaryota</taxon>
        <taxon>Viridiplantae</taxon>
        <taxon>Streptophyta</taxon>
        <taxon>Embryophyta</taxon>
        <taxon>Tracheophyta</taxon>
        <taxon>Spermatophyta</taxon>
        <taxon>Magnoliopsida</taxon>
        <taxon>Liliopsida</taxon>
        <taxon>Asparagales</taxon>
        <taxon>Orchidaceae</taxon>
        <taxon>Epidendroideae</taxon>
        <taxon>Malaxideae</taxon>
        <taxon>Dendrobiinae</taxon>
        <taxon>Dendrobium</taxon>
    </lineage>
</organism>
<dbReference type="PANTHER" id="PTHR47926:SF505">
    <property type="entry name" value="PENTATRICOPEPTIDE REPEAT (PPR) SUPERFAMILY PROTEIN"/>
    <property type="match status" value="1"/>
</dbReference>
<dbReference type="InterPro" id="IPR011990">
    <property type="entry name" value="TPR-like_helical_dom_sf"/>
</dbReference>
<feature type="repeat" description="PPR" evidence="2">
    <location>
        <begin position="210"/>
        <end position="244"/>
    </location>
</feature>
<evidence type="ECO:0000313" key="4">
    <source>
        <dbReference type="EMBL" id="KAI0523592.1"/>
    </source>
</evidence>
<dbReference type="InterPro" id="IPR046848">
    <property type="entry name" value="E_motif"/>
</dbReference>
<feature type="repeat" description="PPR" evidence="2">
    <location>
        <begin position="414"/>
        <end position="448"/>
    </location>
</feature>
<dbReference type="InterPro" id="IPR032867">
    <property type="entry name" value="DYW_dom"/>
</dbReference>
<feature type="repeat" description="PPR" evidence="2">
    <location>
        <begin position="311"/>
        <end position="346"/>
    </location>
</feature>
<evidence type="ECO:0000259" key="3">
    <source>
        <dbReference type="Pfam" id="PF14432"/>
    </source>
</evidence>
<dbReference type="NCBIfam" id="TIGR00756">
    <property type="entry name" value="PPR"/>
    <property type="match status" value="6"/>
</dbReference>
<dbReference type="FunFam" id="1.25.40.10:FF:000031">
    <property type="entry name" value="Pentatricopeptide repeat-containing protein mitochondrial"/>
    <property type="match status" value="1"/>
</dbReference>
<sequence length="721" mass="80492">MSLAAFESRSSSNALLLFRDLLKGSIANRNLAIGRSLHALYLKSFIPPNTYVSNHLVLLYSRCRQLSLARQMFDEIPHPNIFSYNTLLAAYVHESQTHLATVFFSRIPNPDLVSFNTLLCAYAAASRTTDAIALFSQMRHFDCDMDGFTLSAVLSSLLHSGAQQFHTIAITTGLYAYISVSNALICCYSRIGVLVDAEQVFHEIPVIDRDAVSWNCMIVAYGQHRKGPKALSLFQEMIRRGVDVDMYTLASVLTAFTTVKDLPGGMQFHSFLIKSAFEKNPHVGSGLIDLYSKCCRVLQAKQVFEEVDEPDLILWNTMISGFSLNDEYLEEALLFFQSLQRAGFRPDDCSFVCAISACSNLSSPSQGQQLHSLAMKSDFPTNLVSVNNALISMYSKCGNLKEADKLFVRMPERNSVSYNSIIAAYAQHGLGCDALELFKEMLDSKNEPTSITFISVLSACAHTGQVDEGRRYFNSMKKDHNFDPSEEHYSCMINLLSRAGKFAEVDQLIKTMPFDPGVIGWAALLGGCRTHGNLELGARAAEKLLELDPSNASAYVMLANMYASSGNWEEMANSRRLMRDRGVRKKPGCSWIEIGKRIHVFAADDVSHSRIKDVYEFLEEISDKMKLAGYVPDVKWSLVRDDVREGEVRLAHHSEKLAVAFGLISTANGAPILVMKNLRICGDCHNAIKYISRIAGREITVRDAHRFHCFRDGHCSCGDYW</sequence>
<dbReference type="InterPro" id="IPR046960">
    <property type="entry name" value="PPR_At4g14850-like_plant"/>
</dbReference>
<proteinExistence type="predicted"/>
<feature type="repeat" description="PPR" evidence="2">
    <location>
        <begin position="111"/>
        <end position="145"/>
    </location>
</feature>
<dbReference type="EMBL" id="JAGYWB010000005">
    <property type="protein sequence ID" value="KAI0523592.1"/>
    <property type="molecule type" value="Genomic_DNA"/>
</dbReference>
<dbReference type="Pfam" id="PF13041">
    <property type="entry name" value="PPR_2"/>
    <property type="match status" value="3"/>
</dbReference>
<dbReference type="PANTHER" id="PTHR47926">
    <property type="entry name" value="PENTATRICOPEPTIDE REPEAT-CONTAINING PROTEIN"/>
    <property type="match status" value="1"/>
</dbReference>
<dbReference type="AlphaFoldDB" id="A0A8T3BZT1"/>
<dbReference type="FunFam" id="1.25.40.10:FF:000381">
    <property type="entry name" value="Pentatricopeptide repeat-containing protein"/>
    <property type="match status" value="1"/>
</dbReference>
<protein>
    <recommendedName>
        <fullName evidence="3">DYW domain-containing protein</fullName>
    </recommendedName>
</protein>
<dbReference type="OrthoDB" id="185373at2759"/>
<dbReference type="GO" id="GO:0003723">
    <property type="term" value="F:RNA binding"/>
    <property type="evidence" value="ECO:0007669"/>
    <property type="project" value="InterPro"/>
</dbReference>
<keyword evidence="1" id="KW-0677">Repeat</keyword>
<dbReference type="FunFam" id="1.25.40.10:FF:000366">
    <property type="entry name" value="Pentatricopeptide (PPR) repeat-containing protein"/>
    <property type="match status" value="1"/>
</dbReference>
<dbReference type="FunFam" id="1.25.40.10:FF:000351">
    <property type="entry name" value="Pentatricopeptide repeat-containing protein"/>
    <property type="match status" value="1"/>
</dbReference>
<dbReference type="GO" id="GO:0009451">
    <property type="term" value="P:RNA modification"/>
    <property type="evidence" value="ECO:0007669"/>
    <property type="project" value="InterPro"/>
</dbReference>
<dbReference type="Pfam" id="PF20431">
    <property type="entry name" value="E_motif"/>
    <property type="match status" value="1"/>
</dbReference>
<dbReference type="Gene3D" id="1.25.40.10">
    <property type="entry name" value="Tetratricopeptide repeat domain"/>
    <property type="match status" value="4"/>
</dbReference>
<name>A0A8T3BZT1_DENNO</name>
<feature type="domain" description="DYW" evidence="3">
    <location>
        <begin position="629"/>
        <end position="721"/>
    </location>
</feature>
<feature type="repeat" description="PPR" evidence="2">
    <location>
        <begin position="551"/>
        <end position="585"/>
    </location>
</feature>
<dbReference type="PROSITE" id="PS51375">
    <property type="entry name" value="PPR"/>
    <property type="match status" value="6"/>
</dbReference>
<dbReference type="SUPFAM" id="SSF48452">
    <property type="entry name" value="TPR-like"/>
    <property type="match status" value="1"/>
</dbReference>
<accession>A0A8T3BZT1</accession>
<keyword evidence="5" id="KW-1185">Reference proteome</keyword>
<gene>
    <name evidence="4" type="ORF">KFK09_005988</name>
</gene>
<feature type="repeat" description="PPR" evidence="2">
    <location>
        <begin position="449"/>
        <end position="479"/>
    </location>
</feature>